<protein>
    <recommendedName>
        <fullName evidence="1">ERCC4 domain-containing protein</fullName>
    </recommendedName>
</protein>
<dbReference type="Proteomes" id="UP000095597">
    <property type="component" value="Unassembled WGS sequence"/>
</dbReference>
<dbReference type="OrthoDB" id="2046108at2"/>
<dbReference type="GO" id="GO:0004518">
    <property type="term" value="F:nuclease activity"/>
    <property type="evidence" value="ECO:0007669"/>
    <property type="project" value="InterPro"/>
</dbReference>
<accession>A0A173SAL3</accession>
<evidence type="ECO:0000313" key="2">
    <source>
        <dbReference type="EMBL" id="CUM87290.1"/>
    </source>
</evidence>
<sequence>MILISDKGQQKGKHTAKENYWKDHGIEVLTMPLPCGDYIIANERVMDVINRKNERGVPVKKMDFLGTYNVTVDTKKDIQELVGDICGKQHARFRDECILAQNNGIKLYVLVQNAGGLIKGTKDIYNPTIRTLDELHKWKNPRLFVMKRTSDVIGHYKSGKPIYRRTQRYPAATRGETLMKACKTMQKKYGVEFIFCSNSEQGTKVIELLQQEVDECQET</sequence>
<dbReference type="Gene3D" id="3.40.50.10130">
    <property type="match status" value="1"/>
</dbReference>
<name>A0A173SAL3_9FIRM</name>
<evidence type="ECO:0000313" key="3">
    <source>
        <dbReference type="Proteomes" id="UP000095597"/>
    </source>
</evidence>
<dbReference type="InterPro" id="IPR006166">
    <property type="entry name" value="ERCC4_domain"/>
</dbReference>
<dbReference type="GO" id="GO:0006259">
    <property type="term" value="P:DNA metabolic process"/>
    <property type="evidence" value="ECO:0007669"/>
    <property type="project" value="UniProtKB-ARBA"/>
</dbReference>
<proteinExistence type="predicted"/>
<dbReference type="RefSeq" id="WP_055213802.1">
    <property type="nucleotide sequence ID" value="NZ_CYXO01000004.1"/>
</dbReference>
<evidence type="ECO:0000259" key="1">
    <source>
        <dbReference type="Pfam" id="PF02732"/>
    </source>
</evidence>
<dbReference type="SUPFAM" id="SSF52980">
    <property type="entry name" value="Restriction endonuclease-like"/>
    <property type="match status" value="1"/>
</dbReference>
<dbReference type="Pfam" id="PF02732">
    <property type="entry name" value="ERCC4"/>
    <property type="match status" value="1"/>
</dbReference>
<organism evidence="2 3">
    <name type="scientific">Dorea longicatena</name>
    <dbReference type="NCBI Taxonomy" id="88431"/>
    <lineage>
        <taxon>Bacteria</taxon>
        <taxon>Bacillati</taxon>
        <taxon>Bacillota</taxon>
        <taxon>Clostridia</taxon>
        <taxon>Lachnospirales</taxon>
        <taxon>Lachnospiraceae</taxon>
        <taxon>Dorea</taxon>
    </lineage>
</organism>
<reference evidence="2 3" key="1">
    <citation type="submission" date="2015-09" db="EMBL/GenBank/DDBJ databases">
        <authorList>
            <consortium name="Pathogen Informatics"/>
        </authorList>
    </citation>
    <scope>NUCLEOTIDE SEQUENCE [LARGE SCALE GENOMIC DNA]</scope>
    <source>
        <strain evidence="2 3">2789STDY5834961</strain>
    </source>
</reference>
<gene>
    <name evidence="2" type="ORF">ERS852573_00919</name>
</gene>
<dbReference type="AlphaFoldDB" id="A0A173SAL3"/>
<dbReference type="GO" id="GO:0003677">
    <property type="term" value="F:DNA binding"/>
    <property type="evidence" value="ECO:0007669"/>
    <property type="project" value="InterPro"/>
</dbReference>
<dbReference type="InterPro" id="IPR011335">
    <property type="entry name" value="Restrct_endonuc-II-like"/>
</dbReference>
<dbReference type="EMBL" id="CYXO01000004">
    <property type="protein sequence ID" value="CUM87290.1"/>
    <property type="molecule type" value="Genomic_DNA"/>
</dbReference>
<feature type="domain" description="ERCC4" evidence="1">
    <location>
        <begin position="21"/>
        <end position="207"/>
    </location>
</feature>